<evidence type="ECO:0000313" key="3">
    <source>
        <dbReference type="Proteomes" id="UP001175226"/>
    </source>
</evidence>
<dbReference type="EMBL" id="JAUEPT010000002">
    <property type="protein sequence ID" value="KAK0454511.1"/>
    <property type="molecule type" value="Genomic_DNA"/>
</dbReference>
<evidence type="ECO:0000256" key="1">
    <source>
        <dbReference type="SAM" id="MobiDB-lite"/>
    </source>
</evidence>
<evidence type="ECO:0008006" key="4">
    <source>
        <dbReference type="Google" id="ProtNLM"/>
    </source>
</evidence>
<feature type="compositionally biased region" description="Pro residues" evidence="1">
    <location>
        <begin position="23"/>
        <end position="41"/>
    </location>
</feature>
<protein>
    <recommendedName>
        <fullName evidence="4">C2H2-type domain-containing protein</fullName>
    </recommendedName>
</protein>
<gene>
    <name evidence="2" type="ORF">EV421DRAFT_1887158</name>
</gene>
<dbReference type="Pfam" id="PF18759">
    <property type="entry name" value="Plavaka"/>
    <property type="match status" value="1"/>
</dbReference>
<proteinExistence type="predicted"/>
<reference evidence="2" key="1">
    <citation type="submission" date="2023-06" db="EMBL/GenBank/DDBJ databases">
        <authorList>
            <consortium name="Lawrence Berkeley National Laboratory"/>
            <person name="Ahrendt S."/>
            <person name="Sahu N."/>
            <person name="Indic B."/>
            <person name="Wong-Bajracharya J."/>
            <person name="Merenyi Z."/>
            <person name="Ke H.-M."/>
            <person name="Monk M."/>
            <person name="Kocsube S."/>
            <person name="Drula E."/>
            <person name="Lipzen A."/>
            <person name="Balint B."/>
            <person name="Henrissat B."/>
            <person name="Andreopoulos B."/>
            <person name="Martin F.M."/>
            <person name="Harder C.B."/>
            <person name="Rigling D."/>
            <person name="Ford K.L."/>
            <person name="Foster G.D."/>
            <person name="Pangilinan J."/>
            <person name="Papanicolaou A."/>
            <person name="Barry K."/>
            <person name="LaButti K."/>
            <person name="Viragh M."/>
            <person name="Koriabine M."/>
            <person name="Yan M."/>
            <person name="Riley R."/>
            <person name="Champramary S."/>
            <person name="Plett K.L."/>
            <person name="Tsai I.J."/>
            <person name="Slot J."/>
            <person name="Sipos G."/>
            <person name="Plett J."/>
            <person name="Nagy L.G."/>
            <person name="Grigoriev I.V."/>
        </authorList>
    </citation>
    <scope>NUCLEOTIDE SEQUENCE</scope>
    <source>
        <strain evidence="2">FPL87.14</strain>
    </source>
</reference>
<dbReference type="Proteomes" id="UP001175226">
    <property type="component" value="Unassembled WGS sequence"/>
</dbReference>
<organism evidence="2 3">
    <name type="scientific">Armillaria borealis</name>
    <dbReference type="NCBI Taxonomy" id="47425"/>
    <lineage>
        <taxon>Eukaryota</taxon>
        <taxon>Fungi</taxon>
        <taxon>Dikarya</taxon>
        <taxon>Basidiomycota</taxon>
        <taxon>Agaricomycotina</taxon>
        <taxon>Agaricomycetes</taxon>
        <taxon>Agaricomycetidae</taxon>
        <taxon>Agaricales</taxon>
        <taxon>Marasmiineae</taxon>
        <taxon>Physalacriaceae</taxon>
        <taxon>Armillaria</taxon>
    </lineage>
</organism>
<name>A0AA39K722_9AGAR</name>
<sequence>MARHRCTWTGQSGADSNVSAPSPVSPPPSRRSMTPHPPDNEPPNDNFPSPPVNETPKEKKIYHPYLTGEKCNQDGEPLPTNTPPPAQPSVENVWVPFDGEVQFRLADFLFRKVEMSQGDVNDLMDLWVLDLCKYEDEGQAPFSNHQALHKAIDEIQVGSAPWKCFETVIPKDLDRHAPEWQKRSYQIWFCDPDVVISNILANREFEKEFDTTPYVHLDPAGKRRWSDFMSGNYAWRHATQIFEANPETEGAMYVSVILGSDKTTVSVVTGNIEYYPVYLSIGNLRNPAQRGHRNGVVPIAFLAIPKSDQKYDQDVVFRLFKKKLYHQSLTAVPSSLLPAMTEPVIRQCPDGYYRRVIYDLGPYIADYLEQVLLAGIVQGWCPKFVVFHCICDKRLDKIVLLESLADDGDILWDNYGIDEDILPFTFNFLQADIHEMLSSDLLHQIIKGSFKDHLVEWVYDYLVIKEGEARAKEIMDDIDRRIAAMPPFPGLRRFPHGRRFKQWTGDDSKALMKVYLAVVVEYLPESIMKCLSAFMDFCYLVRRSNFDEQTLKSVIDAVQRFHHYREAFRVTGSRHIMAVKKPWRRSNRYNALSQMLLTNQRLDKLATLRSDLIQQGLLLPLYPAPPDPFENGTEDEGAIDGDSILGKVTLAKVPEHLYPKDLLSLGHYIGQTNLDELTQHFLCDQLSDSADNTQIHHEITSTVHVFHSAIATFYAPSDISGIRGMCHGRIRATPVWHGYSQYDCALAIVKESSAGFRGMSAVRILLLFSFKHDGKEYPCALVHWFKKYGRAPDPKTGMWIVRPEYQGVRHSPVVTVVHLDALLRSAHLIPIFGNRPLPHKFHYSCSLDCFEAFYVSRYADHHMHEVVF</sequence>
<keyword evidence="3" id="KW-1185">Reference proteome</keyword>
<comment type="caution">
    <text evidence="2">The sequence shown here is derived from an EMBL/GenBank/DDBJ whole genome shotgun (WGS) entry which is preliminary data.</text>
</comment>
<evidence type="ECO:0000313" key="2">
    <source>
        <dbReference type="EMBL" id="KAK0454511.1"/>
    </source>
</evidence>
<feature type="region of interest" description="Disordered" evidence="1">
    <location>
        <begin position="1"/>
        <end position="88"/>
    </location>
</feature>
<dbReference type="InterPro" id="IPR041078">
    <property type="entry name" value="Plavaka"/>
</dbReference>
<accession>A0AA39K722</accession>
<dbReference type="AlphaFoldDB" id="A0AA39K722"/>